<evidence type="ECO:0000256" key="6">
    <source>
        <dbReference type="ARBA" id="ARBA00022723"/>
    </source>
</evidence>
<dbReference type="PANTHER" id="PTHR30313:SF2">
    <property type="entry name" value="DNA PRIMASE"/>
    <property type="match status" value="1"/>
</dbReference>
<name>A0A1M5QCU0_9CLOT</name>
<gene>
    <name evidence="12" type="primary">dnaG</name>
    <name evidence="16" type="ORF">SAMN02745207_00006</name>
</gene>
<evidence type="ECO:0000256" key="2">
    <source>
        <dbReference type="ARBA" id="ARBA00022515"/>
    </source>
</evidence>
<dbReference type="GO" id="GO:0000428">
    <property type="term" value="C:DNA-directed RNA polymerase complex"/>
    <property type="evidence" value="ECO:0007669"/>
    <property type="project" value="UniProtKB-KW"/>
</dbReference>
<dbReference type="GO" id="GO:1990077">
    <property type="term" value="C:primosome complex"/>
    <property type="evidence" value="ECO:0007669"/>
    <property type="project" value="UniProtKB-KW"/>
</dbReference>
<evidence type="ECO:0000256" key="12">
    <source>
        <dbReference type="HAMAP-Rule" id="MF_00974"/>
    </source>
</evidence>
<dbReference type="AlphaFoldDB" id="A0A1M5QCU0"/>
<dbReference type="Pfam" id="PF08275">
    <property type="entry name" value="DNAG_N"/>
    <property type="match status" value="1"/>
</dbReference>
<dbReference type="GO" id="GO:0003677">
    <property type="term" value="F:DNA binding"/>
    <property type="evidence" value="ECO:0007669"/>
    <property type="project" value="UniProtKB-KW"/>
</dbReference>
<dbReference type="Gene3D" id="1.10.860.10">
    <property type="entry name" value="DNAb Helicase, Chain A"/>
    <property type="match status" value="1"/>
</dbReference>
<dbReference type="FunFam" id="3.40.1360.10:FF:000002">
    <property type="entry name" value="DNA primase"/>
    <property type="match status" value="1"/>
</dbReference>
<dbReference type="Pfam" id="PF01807">
    <property type="entry name" value="Zn_ribbon_DnaG"/>
    <property type="match status" value="1"/>
</dbReference>
<keyword evidence="4 12" id="KW-0548">Nucleotidyltransferase</keyword>
<dbReference type="InterPro" id="IPR016136">
    <property type="entry name" value="DNA_helicase_N/primase_C"/>
</dbReference>
<dbReference type="InterPro" id="IPR030846">
    <property type="entry name" value="DnaG_bac"/>
</dbReference>
<dbReference type="RefSeq" id="WP_242950606.1">
    <property type="nucleotide sequence ID" value="NZ_FQXM01000002.1"/>
</dbReference>
<feature type="domain" description="Toprim" evidence="15">
    <location>
        <begin position="256"/>
        <end position="337"/>
    </location>
</feature>
<dbReference type="InterPro" id="IPR006295">
    <property type="entry name" value="DNA_primase_DnaG"/>
</dbReference>
<dbReference type="InterPro" id="IPR034151">
    <property type="entry name" value="TOPRIM_DnaG_bac"/>
</dbReference>
<dbReference type="PIRSF" id="PIRSF002811">
    <property type="entry name" value="DnaG"/>
    <property type="match status" value="1"/>
</dbReference>
<dbReference type="InterPro" id="IPR006171">
    <property type="entry name" value="TOPRIM_dom"/>
</dbReference>
<evidence type="ECO:0000256" key="4">
    <source>
        <dbReference type="ARBA" id="ARBA00022695"/>
    </source>
</evidence>
<dbReference type="NCBIfam" id="TIGR01391">
    <property type="entry name" value="dnaG"/>
    <property type="match status" value="1"/>
</dbReference>
<evidence type="ECO:0000256" key="9">
    <source>
        <dbReference type="ARBA" id="ARBA00022842"/>
    </source>
</evidence>
<dbReference type="Gene3D" id="3.40.1360.10">
    <property type="match status" value="1"/>
</dbReference>
<evidence type="ECO:0000256" key="14">
    <source>
        <dbReference type="PIRSR" id="PIRSR002811-1"/>
    </source>
</evidence>
<dbReference type="EMBL" id="FQXM01000002">
    <property type="protein sequence ID" value="SHH11877.1"/>
    <property type="molecule type" value="Genomic_DNA"/>
</dbReference>
<dbReference type="InterPro" id="IPR037068">
    <property type="entry name" value="DNA_primase_core_N_sf"/>
</dbReference>
<dbReference type="Gene3D" id="3.90.580.10">
    <property type="entry name" value="Zinc finger, CHC2-type domain"/>
    <property type="match status" value="1"/>
</dbReference>
<dbReference type="Proteomes" id="UP000184447">
    <property type="component" value="Unassembled WGS sequence"/>
</dbReference>
<protein>
    <recommendedName>
        <fullName evidence="12 13">DNA primase</fullName>
        <ecNumber evidence="12">2.7.7.101</ecNumber>
    </recommendedName>
</protein>
<keyword evidence="11 12" id="KW-0804">Transcription</keyword>
<comment type="similarity">
    <text evidence="12 13">Belongs to the DnaG primase family.</text>
</comment>
<keyword evidence="10 12" id="KW-0238">DNA-binding</keyword>
<organism evidence="16 17">
    <name type="scientific">Clostridium grantii DSM 8605</name>
    <dbReference type="NCBI Taxonomy" id="1121316"/>
    <lineage>
        <taxon>Bacteria</taxon>
        <taxon>Bacillati</taxon>
        <taxon>Bacillota</taxon>
        <taxon>Clostridia</taxon>
        <taxon>Eubacteriales</taxon>
        <taxon>Clostridiaceae</taxon>
        <taxon>Clostridium</taxon>
    </lineage>
</organism>
<dbReference type="InterPro" id="IPR050219">
    <property type="entry name" value="DnaG_primase"/>
</dbReference>
<comment type="catalytic activity">
    <reaction evidence="12">
        <text>ssDNA + n NTP = ssDNA/pppN(pN)n-1 hybrid + (n-1) diphosphate.</text>
        <dbReference type="EC" id="2.7.7.101"/>
    </reaction>
</comment>
<dbReference type="SUPFAM" id="SSF56731">
    <property type="entry name" value="DNA primase core"/>
    <property type="match status" value="1"/>
</dbReference>
<dbReference type="HAMAP" id="MF_00974">
    <property type="entry name" value="DNA_primase_DnaG"/>
    <property type="match status" value="1"/>
</dbReference>
<accession>A0A1M5QCU0</accession>
<keyword evidence="7 12" id="KW-0863">Zinc-finger</keyword>
<dbReference type="GO" id="GO:0005737">
    <property type="term" value="C:cytoplasm"/>
    <property type="evidence" value="ECO:0007669"/>
    <property type="project" value="TreeGrafter"/>
</dbReference>
<comment type="subunit">
    <text evidence="12">Monomer. Interacts with DnaB.</text>
</comment>
<evidence type="ECO:0000256" key="8">
    <source>
        <dbReference type="ARBA" id="ARBA00022833"/>
    </source>
</evidence>
<dbReference type="GO" id="GO:0003899">
    <property type="term" value="F:DNA-directed RNA polymerase activity"/>
    <property type="evidence" value="ECO:0007669"/>
    <property type="project" value="UniProtKB-UniRule"/>
</dbReference>
<evidence type="ECO:0000313" key="17">
    <source>
        <dbReference type="Proteomes" id="UP000184447"/>
    </source>
</evidence>
<reference evidence="16 17" key="1">
    <citation type="submission" date="2016-11" db="EMBL/GenBank/DDBJ databases">
        <authorList>
            <person name="Jaros S."/>
            <person name="Januszkiewicz K."/>
            <person name="Wedrychowicz H."/>
        </authorList>
    </citation>
    <scope>NUCLEOTIDE SEQUENCE [LARGE SCALE GENOMIC DNA]</scope>
    <source>
        <strain evidence="16 17">DSM 8605</strain>
    </source>
</reference>
<dbReference type="SMART" id="SM00400">
    <property type="entry name" value="ZnF_CHCC"/>
    <property type="match status" value="1"/>
</dbReference>
<dbReference type="InterPro" id="IPR013264">
    <property type="entry name" value="DNAG_N"/>
</dbReference>
<feature type="zinc finger region" description="CHC2-type" evidence="12 14">
    <location>
        <begin position="42"/>
        <end position="66"/>
    </location>
</feature>
<evidence type="ECO:0000256" key="10">
    <source>
        <dbReference type="ARBA" id="ARBA00023125"/>
    </source>
</evidence>
<dbReference type="FunFam" id="3.90.980.10:FF:000001">
    <property type="entry name" value="DNA primase"/>
    <property type="match status" value="1"/>
</dbReference>
<dbReference type="InterPro" id="IPR019475">
    <property type="entry name" value="DNA_primase_DnaB-bd"/>
</dbReference>
<dbReference type="STRING" id="1121316.SAMN02745207_00006"/>
<sequence>MKNNIKFSEEIIQRIKDENDIIDVISDNVSLKNSGSNYTGLCPFHNEKTPSFSVSREKQIFKCFGCGEAGNVFSFVMKYHNYSFVEAVNFLADRANIDILPNNNTKSFERTNDKLYKINVDAARFYFNNLYKNKEALEYFQNRGISSNTMRKFGLGYAPDGWKNTLNYMKSKGHSELDLLNIGLIVKGKNDSIYDRFRERIIFPIFDYSGKVIGFGGRVLNDSKPKYLNSPETKLFKKGTNLYGLNFVLKDKGNEKTIIIVEGYMDCIALHQFGFNNVVASLGTALTEKQAKLLRKHFEKVVISYDADLAGKNATQRGLEVLAKEGFDLRILEVPEGKDPDEFIRNNGKLAFKQLIDNSLPMIEYRIKKAGEGIDYKDNRKVIQYISKISEIIQNLNPVEKNIYTKKIAEETGIKEQSIYDLIKQDNKDYKVDSQNMHNQQGFGQKLYLEPAHLKAARNLIKLSIENNDIYSYIKNKIEIEDFTLEEHKQLFQIILESEHNHKNLNNYIDLRCTNIELAKEWANIQQMEFEENINISLDDVEVIQGFIKEVKKYKLEESKRTIMREIKILEKKGAYKEVLGLVKDLNEMQNKLTDFNRLKGGN</sequence>
<dbReference type="InterPro" id="IPR002694">
    <property type="entry name" value="Znf_CHC2"/>
</dbReference>
<keyword evidence="8 12" id="KW-0862">Zinc</keyword>
<comment type="domain">
    <text evidence="12">Contains an N-terminal zinc-binding domain, a central core domain that contains the primase activity, and a C-terminal DnaB-binding domain.</text>
</comment>
<evidence type="ECO:0000256" key="5">
    <source>
        <dbReference type="ARBA" id="ARBA00022705"/>
    </source>
</evidence>
<comment type="cofactor">
    <cofactor evidence="12 13 14">
        <name>Zn(2+)</name>
        <dbReference type="ChEBI" id="CHEBI:29105"/>
    </cofactor>
    <text evidence="12 13 14">Binds 1 zinc ion per monomer.</text>
</comment>
<dbReference type="PROSITE" id="PS50880">
    <property type="entry name" value="TOPRIM"/>
    <property type="match status" value="1"/>
</dbReference>
<keyword evidence="6 12" id="KW-0479">Metal-binding</keyword>
<dbReference type="InterPro" id="IPR036977">
    <property type="entry name" value="DNA_primase_Znf_CHC2"/>
</dbReference>
<dbReference type="PANTHER" id="PTHR30313">
    <property type="entry name" value="DNA PRIMASE"/>
    <property type="match status" value="1"/>
</dbReference>
<dbReference type="GO" id="GO:0006269">
    <property type="term" value="P:DNA replication, synthesis of primer"/>
    <property type="evidence" value="ECO:0007669"/>
    <property type="project" value="UniProtKB-UniRule"/>
</dbReference>
<dbReference type="Gene3D" id="3.90.980.10">
    <property type="entry name" value="DNA primase, catalytic core, N-terminal domain"/>
    <property type="match status" value="1"/>
</dbReference>
<keyword evidence="3 12" id="KW-0808">Transferase</keyword>
<dbReference type="Pfam" id="PF10410">
    <property type="entry name" value="DnaB_bind"/>
    <property type="match status" value="1"/>
</dbReference>
<dbReference type="FunFam" id="3.90.580.10:FF:000001">
    <property type="entry name" value="DNA primase"/>
    <property type="match status" value="1"/>
</dbReference>
<evidence type="ECO:0000256" key="3">
    <source>
        <dbReference type="ARBA" id="ARBA00022679"/>
    </source>
</evidence>
<evidence type="ECO:0000256" key="1">
    <source>
        <dbReference type="ARBA" id="ARBA00022478"/>
    </source>
</evidence>
<keyword evidence="1 12" id="KW-0240">DNA-directed RNA polymerase</keyword>
<dbReference type="SMART" id="SM00493">
    <property type="entry name" value="TOPRIM"/>
    <property type="match status" value="1"/>
</dbReference>
<dbReference type="GO" id="GO:0008270">
    <property type="term" value="F:zinc ion binding"/>
    <property type="evidence" value="ECO:0007669"/>
    <property type="project" value="UniProtKB-UniRule"/>
</dbReference>
<dbReference type="EC" id="2.7.7.101" evidence="12"/>
<dbReference type="Pfam" id="PF13155">
    <property type="entry name" value="Toprim_2"/>
    <property type="match status" value="1"/>
</dbReference>
<evidence type="ECO:0000259" key="15">
    <source>
        <dbReference type="PROSITE" id="PS50880"/>
    </source>
</evidence>
<keyword evidence="9" id="KW-0460">Magnesium</keyword>
<keyword evidence="17" id="KW-1185">Reference proteome</keyword>
<evidence type="ECO:0000313" key="16">
    <source>
        <dbReference type="EMBL" id="SHH11877.1"/>
    </source>
</evidence>
<evidence type="ECO:0000256" key="11">
    <source>
        <dbReference type="ARBA" id="ARBA00023163"/>
    </source>
</evidence>
<keyword evidence="5 12" id="KW-0235">DNA replication</keyword>
<evidence type="ECO:0000256" key="7">
    <source>
        <dbReference type="ARBA" id="ARBA00022771"/>
    </source>
</evidence>
<dbReference type="CDD" id="cd03364">
    <property type="entry name" value="TOPRIM_DnaG_primases"/>
    <property type="match status" value="1"/>
</dbReference>
<keyword evidence="2 12" id="KW-0639">Primosome</keyword>
<evidence type="ECO:0000256" key="13">
    <source>
        <dbReference type="PIRNR" id="PIRNR002811"/>
    </source>
</evidence>
<dbReference type="SUPFAM" id="SSF57783">
    <property type="entry name" value="Zinc beta-ribbon"/>
    <property type="match status" value="1"/>
</dbReference>
<proteinExistence type="inferred from homology"/>
<comment type="function">
    <text evidence="12 13">RNA polymerase that catalyzes the synthesis of short RNA molecules used as primers for DNA polymerase during DNA replication.</text>
</comment>